<feature type="transmembrane region" description="Helical" evidence="5">
    <location>
        <begin position="214"/>
        <end position="238"/>
    </location>
</feature>
<dbReference type="SUPFAM" id="SSF81321">
    <property type="entry name" value="Family A G protein-coupled receptor-like"/>
    <property type="match status" value="1"/>
</dbReference>
<dbReference type="GO" id="GO:0008528">
    <property type="term" value="F:G protein-coupled peptide receptor activity"/>
    <property type="evidence" value="ECO:0007669"/>
    <property type="project" value="InterPro"/>
</dbReference>
<sequence>MDWLERVSEEYGRVVHPPLVLILCISGSLGHLVSIATLSSMMNPTNAFLISMSWYCTICFHESIKISNFSSQLALCANFLYSTFFKWASDELCYPFFFSYYMTKTMHVSVTLSVLVHMAGVFHVVALSIIRYFSLSALANIHSSQQWFTFQKFRISLTIIFVSVAIIGIPLHFTSEVVMVEENEGCARRHPALRNATAFQLQFSSFPHLQTLNFWLFNLCSKIIPSVILCLMTFMILAKLKKIQQLSSRFTSVERDKQYQRTTNMILIIMFIFIIVELPQGLLAVAATVTELQLIVALGDFNEMITLLTSCVIFALFCLMNGKIRSAFKEAPCFRWLERWTKNAMKYRYCIACRLSLAGLPERSFLFRMGRTVARDKLLDYSITAEKTVDTSNNYAVL</sequence>
<dbReference type="PANTHER" id="PTHR46273:SF11">
    <property type="entry name" value="G-PROTEIN COUPLED RECEPTORS FAMILY 1 PROFILE DOMAIN-CONTAINING PROTEIN"/>
    <property type="match status" value="1"/>
</dbReference>
<dbReference type="STRING" id="6290.A0A158QQG4"/>
<dbReference type="PANTHER" id="PTHR46273">
    <property type="entry name" value="MYOSUPPRESSIN RECEPTOR 1, ISOFORM B-RELATED"/>
    <property type="match status" value="1"/>
</dbReference>
<reference evidence="7 8" key="2">
    <citation type="submission" date="2018-11" db="EMBL/GenBank/DDBJ databases">
        <authorList>
            <consortium name="Pathogen Informatics"/>
        </authorList>
    </citation>
    <scope>NUCLEOTIDE SEQUENCE [LARGE SCALE GENOMIC DNA]</scope>
    <source>
        <strain evidence="7 8">MHpl1</strain>
    </source>
</reference>
<dbReference type="Gene3D" id="1.20.1070.10">
    <property type="entry name" value="Rhodopsin 7-helix transmembrane proteins"/>
    <property type="match status" value="1"/>
</dbReference>
<evidence type="ECO:0000256" key="5">
    <source>
        <dbReference type="SAM" id="Phobius"/>
    </source>
</evidence>
<feature type="transmembrane region" description="Helical" evidence="5">
    <location>
        <begin position="153"/>
        <end position="173"/>
    </location>
</feature>
<dbReference type="GO" id="GO:0005886">
    <property type="term" value="C:plasma membrane"/>
    <property type="evidence" value="ECO:0007669"/>
    <property type="project" value="TreeGrafter"/>
</dbReference>
<protein>
    <submittedName>
        <fullName evidence="9">G_PROTEIN_RECEP_F1_2 domain-containing protein</fullName>
    </submittedName>
</protein>
<dbReference type="OrthoDB" id="5864054at2759"/>
<dbReference type="InterPro" id="IPR019427">
    <property type="entry name" value="7TM_GPCR_serpentine_rcpt_Srw"/>
</dbReference>
<evidence type="ECO:0000256" key="4">
    <source>
        <dbReference type="ARBA" id="ARBA00023136"/>
    </source>
</evidence>
<comment type="subcellular location">
    <subcellularLocation>
        <location evidence="1">Membrane</location>
    </subcellularLocation>
</comment>
<dbReference type="Pfam" id="PF10324">
    <property type="entry name" value="7TM_GPCR_Srw"/>
    <property type="match status" value="1"/>
</dbReference>
<keyword evidence="4 5" id="KW-0472">Membrane</keyword>
<feature type="transmembrane region" description="Helical" evidence="5">
    <location>
        <begin position="301"/>
        <end position="320"/>
    </location>
</feature>
<evidence type="ECO:0000313" key="8">
    <source>
        <dbReference type="Proteomes" id="UP000268014"/>
    </source>
</evidence>
<dbReference type="WBParaSite" id="HPLM_0001492401-mRNA-1">
    <property type="protein sequence ID" value="HPLM_0001492401-mRNA-1"/>
    <property type="gene ID" value="HPLM_0001492401"/>
</dbReference>
<accession>A0A158QQG4</accession>
<feature type="domain" description="G-protein coupled receptors family 1 profile" evidence="6">
    <location>
        <begin position="27"/>
        <end position="317"/>
    </location>
</feature>
<keyword evidence="8" id="KW-1185">Reference proteome</keyword>
<dbReference type="EMBL" id="UZAF01018755">
    <property type="protein sequence ID" value="VDO54681.1"/>
    <property type="molecule type" value="Genomic_DNA"/>
</dbReference>
<dbReference type="AlphaFoldDB" id="A0A158QQG4"/>
<dbReference type="OMA" id="CHIDKSE"/>
<proteinExistence type="predicted"/>
<feature type="transmembrane region" description="Helical" evidence="5">
    <location>
        <begin position="20"/>
        <end position="42"/>
    </location>
</feature>
<dbReference type="InterPro" id="IPR053219">
    <property type="entry name" value="GPCR_Dmsr-1"/>
</dbReference>
<evidence type="ECO:0000313" key="9">
    <source>
        <dbReference type="WBParaSite" id="HPLM_0001492401-mRNA-1"/>
    </source>
</evidence>
<organism evidence="9">
    <name type="scientific">Haemonchus placei</name>
    <name type="common">Barber's pole worm</name>
    <dbReference type="NCBI Taxonomy" id="6290"/>
    <lineage>
        <taxon>Eukaryota</taxon>
        <taxon>Metazoa</taxon>
        <taxon>Ecdysozoa</taxon>
        <taxon>Nematoda</taxon>
        <taxon>Chromadorea</taxon>
        <taxon>Rhabditida</taxon>
        <taxon>Rhabditina</taxon>
        <taxon>Rhabditomorpha</taxon>
        <taxon>Strongyloidea</taxon>
        <taxon>Trichostrongylidae</taxon>
        <taxon>Haemonchus</taxon>
    </lineage>
</organism>
<evidence type="ECO:0000256" key="2">
    <source>
        <dbReference type="ARBA" id="ARBA00022692"/>
    </source>
</evidence>
<keyword evidence="3 5" id="KW-1133">Transmembrane helix</keyword>
<dbReference type="Proteomes" id="UP000268014">
    <property type="component" value="Unassembled WGS sequence"/>
</dbReference>
<feature type="transmembrane region" description="Helical" evidence="5">
    <location>
        <begin position="108"/>
        <end position="133"/>
    </location>
</feature>
<gene>
    <name evidence="7" type="ORF">HPLM_LOCUS14916</name>
</gene>
<evidence type="ECO:0000259" key="6">
    <source>
        <dbReference type="PROSITE" id="PS50262"/>
    </source>
</evidence>
<dbReference type="PROSITE" id="PS50262">
    <property type="entry name" value="G_PROTEIN_RECEP_F1_2"/>
    <property type="match status" value="1"/>
</dbReference>
<evidence type="ECO:0000256" key="3">
    <source>
        <dbReference type="ARBA" id="ARBA00022989"/>
    </source>
</evidence>
<reference evidence="9" key="1">
    <citation type="submission" date="2016-04" db="UniProtKB">
        <authorList>
            <consortium name="WormBaseParasite"/>
        </authorList>
    </citation>
    <scope>IDENTIFICATION</scope>
</reference>
<name>A0A158QQG4_HAEPC</name>
<evidence type="ECO:0000256" key="1">
    <source>
        <dbReference type="ARBA" id="ARBA00004370"/>
    </source>
</evidence>
<keyword evidence="2 5" id="KW-0812">Transmembrane</keyword>
<evidence type="ECO:0000313" key="7">
    <source>
        <dbReference type="EMBL" id="VDO54681.1"/>
    </source>
</evidence>
<feature type="transmembrane region" description="Helical" evidence="5">
    <location>
        <begin position="265"/>
        <end position="289"/>
    </location>
</feature>
<dbReference type="InterPro" id="IPR017452">
    <property type="entry name" value="GPCR_Rhodpsn_7TM"/>
</dbReference>